<dbReference type="InterPro" id="IPR021279">
    <property type="entry name" value="DUF2721"/>
</dbReference>
<feature type="transmembrane region" description="Helical" evidence="1">
    <location>
        <begin position="6"/>
        <end position="24"/>
    </location>
</feature>
<name>A0ABS8ACQ5_9BACT</name>
<protein>
    <submittedName>
        <fullName evidence="2">DUF2721 domain-containing protein</fullName>
    </submittedName>
</protein>
<feature type="transmembrane region" description="Helical" evidence="1">
    <location>
        <begin position="67"/>
        <end position="87"/>
    </location>
</feature>
<keyword evidence="1" id="KW-0472">Membrane</keyword>
<evidence type="ECO:0000256" key="1">
    <source>
        <dbReference type="SAM" id="Phobius"/>
    </source>
</evidence>
<feature type="transmembrane region" description="Helical" evidence="1">
    <location>
        <begin position="93"/>
        <end position="111"/>
    </location>
</feature>
<gene>
    <name evidence="2" type="ORF">LGH70_11385</name>
</gene>
<sequence length="142" mass="15874">MEITLTTPALLFPALSLLLLAYTNRFMTLATIVRTLKSQYETTHSAHLIKQIHNLRRRLLIVRNMQAVGVGAMFGCVLSMFLLYAGFTTAGHLVFGASLIGLLISLAMSLWEIQISVDALQIELNDMQQSEEQRLATDVRHT</sequence>
<dbReference type="RefSeq" id="WP_226185627.1">
    <property type="nucleotide sequence ID" value="NZ_JAJADQ010000005.1"/>
</dbReference>
<evidence type="ECO:0000313" key="3">
    <source>
        <dbReference type="Proteomes" id="UP001165297"/>
    </source>
</evidence>
<comment type="caution">
    <text evidence="2">The sequence shown here is derived from an EMBL/GenBank/DDBJ whole genome shotgun (WGS) entry which is preliminary data.</text>
</comment>
<keyword evidence="1" id="KW-0812">Transmembrane</keyword>
<accession>A0ABS8ACQ5</accession>
<evidence type="ECO:0000313" key="2">
    <source>
        <dbReference type="EMBL" id="MCB2378190.1"/>
    </source>
</evidence>
<proteinExistence type="predicted"/>
<keyword evidence="3" id="KW-1185">Reference proteome</keyword>
<dbReference type="EMBL" id="JAJADQ010000005">
    <property type="protein sequence ID" value="MCB2378190.1"/>
    <property type="molecule type" value="Genomic_DNA"/>
</dbReference>
<reference evidence="2" key="1">
    <citation type="submission" date="2021-10" db="EMBL/GenBank/DDBJ databases">
        <authorList>
            <person name="Dean J.D."/>
            <person name="Kim M.K."/>
            <person name="Newey C.N."/>
            <person name="Stoker T.S."/>
            <person name="Thompson D.W."/>
            <person name="Grose J.H."/>
        </authorList>
    </citation>
    <scope>NUCLEOTIDE SEQUENCE</scope>
    <source>
        <strain evidence="2">BT635</strain>
    </source>
</reference>
<keyword evidence="1" id="KW-1133">Transmembrane helix</keyword>
<dbReference type="Pfam" id="PF11026">
    <property type="entry name" value="DUF2721"/>
    <property type="match status" value="1"/>
</dbReference>
<organism evidence="2 3">
    <name type="scientific">Hymenobacter nitidus</name>
    <dbReference type="NCBI Taxonomy" id="2880929"/>
    <lineage>
        <taxon>Bacteria</taxon>
        <taxon>Pseudomonadati</taxon>
        <taxon>Bacteroidota</taxon>
        <taxon>Cytophagia</taxon>
        <taxon>Cytophagales</taxon>
        <taxon>Hymenobacteraceae</taxon>
        <taxon>Hymenobacter</taxon>
    </lineage>
</organism>
<dbReference type="Proteomes" id="UP001165297">
    <property type="component" value="Unassembled WGS sequence"/>
</dbReference>